<reference evidence="2 3" key="1">
    <citation type="journal article" date="2010" name="Nature">
        <title>Genome sequencing and analysis of the model grass Brachypodium distachyon.</title>
        <authorList>
            <consortium name="International Brachypodium Initiative"/>
        </authorList>
    </citation>
    <scope>NUCLEOTIDE SEQUENCE [LARGE SCALE GENOMIC DNA]</scope>
    <source>
        <strain evidence="2 3">Bd21</strain>
    </source>
</reference>
<keyword evidence="4" id="KW-1185">Reference proteome</keyword>
<evidence type="ECO:0000313" key="2">
    <source>
        <dbReference type="EMBL" id="PNT60592.1"/>
    </source>
</evidence>
<accession>A0A2K2CEZ1</accession>
<reference evidence="3" key="3">
    <citation type="submission" date="2018-08" db="UniProtKB">
        <authorList>
            <consortium name="EnsemblPlants"/>
        </authorList>
    </citation>
    <scope>IDENTIFICATION</scope>
    <source>
        <strain evidence="3">cv. Bd21</strain>
    </source>
</reference>
<dbReference type="AlphaFoldDB" id="A0A2K2CEZ1"/>
<dbReference type="OrthoDB" id="696560at2759"/>
<reference evidence="2" key="2">
    <citation type="submission" date="2017-06" db="EMBL/GenBank/DDBJ databases">
        <title>WGS assembly of Brachypodium distachyon.</title>
        <authorList>
            <consortium name="The International Brachypodium Initiative"/>
            <person name="Lucas S."/>
            <person name="Harmon-Smith M."/>
            <person name="Lail K."/>
            <person name="Tice H."/>
            <person name="Grimwood J."/>
            <person name="Bruce D."/>
            <person name="Barry K."/>
            <person name="Shu S."/>
            <person name="Lindquist E."/>
            <person name="Wang M."/>
            <person name="Pitluck S."/>
            <person name="Vogel J.P."/>
            <person name="Garvin D.F."/>
            <person name="Mockler T.C."/>
            <person name="Schmutz J."/>
            <person name="Rokhsar D."/>
            <person name="Bevan M.W."/>
        </authorList>
    </citation>
    <scope>NUCLEOTIDE SEQUENCE</scope>
    <source>
        <strain evidence="2">Bd21</strain>
    </source>
</reference>
<dbReference type="Proteomes" id="UP000008810">
    <property type="component" value="Chromosome 5"/>
</dbReference>
<organism evidence="2">
    <name type="scientific">Brachypodium distachyon</name>
    <name type="common">Purple false brome</name>
    <name type="synonym">Trachynia distachya</name>
    <dbReference type="NCBI Taxonomy" id="15368"/>
    <lineage>
        <taxon>Eukaryota</taxon>
        <taxon>Viridiplantae</taxon>
        <taxon>Streptophyta</taxon>
        <taxon>Embryophyta</taxon>
        <taxon>Tracheophyta</taxon>
        <taxon>Spermatophyta</taxon>
        <taxon>Magnoliopsida</taxon>
        <taxon>Liliopsida</taxon>
        <taxon>Poales</taxon>
        <taxon>Poaceae</taxon>
        <taxon>BOP clade</taxon>
        <taxon>Pooideae</taxon>
        <taxon>Stipodae</taxon>
        <taxon>Brachypodieae</taxon>
        <taxon>Brachypodium</taxon>
    </lineage>
</organism>
<dbReference type="Gramene" id="PNT60592">
    <property type="protein sequence ID" value="PNT60592"/>
    <property type="gene ID" value="BRADI_5g01934v3"/>
</dbReference>
<name>A0A2K2CEZ1_BRADI</name>
<gene>
    <name evidence="2" type="ORF">BRADI_5g01934v3</name>
</gene>
<sequence>MQEAPAPRDGLQQPTQCMAKVPEATNLAGLEVSPPRSPSPSSVLPASADLRPSLTQSQCFELNSPEDFPPLQRPSSVEQRVGQEVPTLKVAAGEHARKRRVYPAASRFSARLAAKDDVDVDSLNKAMRLAKLRNLESSTGYFSSNTLVPYLVPTASDGGQGVYGIWVQPYGDGSTGVLQPIWVARLA</sequence>
<evidence type="ECO:0000313" key="3">
    <source>
        <dbReference type="EnsemblPlants" id="PNT60592"/>
    </source>
</evidence>
<proteinExistence type="predicted"/>
<evidence type="ECO:0000256" key="1">
    <source>
        <dbReference type="SAM" id="MobiDB-lite"/>
    </source>
</evidence>
<evidence type="ECO:0000313" key="4">
    <source>
        <dbReference type="Proteomes" id="UP000008810"/>
    </source>
</evidence>
<dbReference type="EnsemblPlants" id="PNT60592">
    <property type="protein sequence ID" value="PNT60592"/>
    <property type="gene ID" value="BRADI_5g01934v3"/>
</dbReference>
<dbReference type="EMBL" id="CM000884">
    <property type="protein sequence ID" value="PNT60592.1"/>
    <property type="molecule type" value="Genomic_DNA"/>
</dbReference>
<protein>
    <submittedName>
        <fullName evidence="2 3">Uncharacterized protein</fullName>
    </submittedName>
</protein>
<feature type="region of interest" description="Disordered" evidence="1">
    <location>
        <begin position="1"/>
        <end position="50"/>
    </location>
</feature>
<dbReference type="InParanoid" id="A0A2K2CEZ1"/>